<sequence length="958" mass="103634">MPFAPSGYQFFRNVKDFGAVGDGVTDDTAAINKAAATYGLNDLSTLRCADDCGSTTVLGAVVYFPPGTYLISTPIIQYYYTQFVGNPTSKPTIMGSFNFTGIALFDSDFYIPGGNGSEWYINQSNFYRQIRNFVFDMTAMNWTNIDNDQQYVPSGIHWQVGQATSITNCDFNMAVSESGQSATAIGIYMENGSGGFVSDLTFTGGNIGFLAGSQQFTATNLQFTSCLTAIKHQWNWGFTWKNIYVVSCYIAFDCSDYSGATDQGTGSITVLDSHFNGVPYAITIANLGDEQPNIVLDNLLVENSDAVVLISGGETILAGSTGALSFNSWASGYQYLPDGSGGKMTGFVTPAPDKPSSLLDANGAYFRQSKPQYETETPISVTANGVSNDGTGDQTDAINTILSSNVGSVIFFPGGVYLVEGTVKIPVGSRIVGSGWSQIMGTGSYFQDVDDPKVMVQVGDEGDSGVIEISDVLFTVKGPTAGCILVEWNVHESTQGSGEFYFILKTIIPEDDHCVLIISFLSTAAMWDTHFRVGGAEGTDLQLSDCPTGTSSVNENCMAASMLMHITSSSSGYFENVWAWVADHDLDDPGNAAASESDEGIPLNVQTDISIYAGRGILIESQGPTWLQTETPYYQPNPNALSPYVAGQFPSDPTYENCADDLCRGAWALRVLDSSDVYIYSAGFYSFFQNNELGCTDDEDCQLALIETNYASQLWIYNIFTKGNVQIVSPNGGLPALLFNSTTKDGYTSEIAAWLALSTQGDDIGSGAGNDTGSGWVTIDPVIWGEPTDSVTVQCYPPCTYVLPPLTLSSPTTFSFPLLTTTLEVGWPSTVTYTYSGTVSTTTVYVSVIETTVITVPAITTTVVSVYNVPVTVNETVIYPVPSVVPPAMNLTDPTFLAAALAGYQCPTEPDANSHDDARKHRRRHRKYDKHNPRRRHIGKQQPDEQPEEYPRWWHNFT</sequence>
<dbReference type="PANTHER" id="PTHR33928:SF2">
    <property type="entry name" value="PECTATE LYASE SUPERFAMILY PROTEIN DOMAIN-CONTAINING PROTEIN-RELATED"/>
    <property type="match status" value="1"/>
</dbReference>
<dbReference type="Gene3D" id="2.160.20.10">
    <property type="entry name" value="Single-stranded right-handed beta-helix, Pectin lyase-like"/>
    <property type="match status" value="2"/>
</dbReference>
<dbReference type="InterPro" id="IPR012334">
    <property type="entry name" value="Pectin_lyas_fold"/>
</dbReference>
<evidence type="ECO:0000313" key="3">
    <source>
        <dbReference type="EMBL" id="ROW10592.1"/>
    </source>
</evidence>
<dbReference type="InterPro" id="IPR011050">
    <property type="entry name" value="Pectin_lyase_fold/virulence"/>
</dbReference>
<dbReference type="CDD" id="cd23668">
    <property type="entry name" value="GH55_beta13glucanase-like"/>
    <property type="match status" value="1"/>
</dbReference>
<feature type="region of interest" description="Disordered" evidence="1">
    <location>
        <begin position="908"/>
        <end position="958"/>
    </location>
</feature>
<dbReference type="Pfam" id="PF12708">
    <property type="entry name" value="Pect-lyase_RHGA_epim"/>
    <property type="match status" value="2"/>
</dbReference>
<dbReference type="GO" id="GO:0004650">
    <property type="term" value="F:polygalacturonase activity"/>
    <property type="evidence" value="ECO:0007669"/>
    <property type="project" value="InterPro"/>
</dbReference>
<evidence type="ECO:0000259" key="2">
    <source>
        <dbReference type="PROSITE" id="PS50206"/>
    </source>
</evidence>
<reference evidence="3 4" key="1">
    <citation type="submission" date="2015-09" db="EMBL/GenBank/DDBJ databases">
        <title>Host preference determinants of Valsa canker pathogens revealed by comparative genomics.</title>
        <authorList>
            <person name="Yin Z."/>
            <person name="Huang L."/>
        </authorList>
    </citation>
    <scope>NUCLEOTIDE SEQUENCE [LARGE SCALE GENOMIC DNA]</scope>
    <source>
        <strain evidence="3 4">03-1</strain>
    </source>
</reference>
<organism evidence="3 4">
    <name type="scientific">Cytospora schulzeri</name>
    <dbReference type="NCBI Taxonomy" id="448051"/>
    <lineage>
        <taxon>Eukaryota</taxon>
        <taxon>Fungi</taxon>
        <taxon>Dikarya</taxon>
        <taxon>Ascomycota</taxon>
        <taxon>Pezizomycotina</taxon>
        <taxon>Sordariomycetes</taxon>
        <taxon>Sordariomycetidae</taxon>
        <taxon>Diaporthales</taxon>
        <taxon>Cytosporaceae</taxon>
        <taxon>Cytospora</taxon>
    </lineage>
</organism>
<dbReference type="EMBL" id="LKEA01000003">
    <property type="protein sequence ID" value="ROW10592.1"/>
    <property type="molecule type" value="Genomic_DNA"/>
</dbReference>
<keyword evidence="4" id="KW-1185">Reference proteome</keyword>
<evidence type="ECO:0000313" key="4">
    <source>
        <dbReference type="Proteomes" id="UP000283895"/>
    </source>
</evidence>
<comment type="caution">
    <text evidence="3">The sequence shown here is derived from an EMBL/GenBank/DDBJ whole genome shotgun (WGS) entry which is preliminary data.</text>
</comment>
<accession>A0A423X4D2</accession>
<protein>
    <recommendedName>
        <fullName evidence="2">Rhodanese domain-containing protein</fullName>
    </recommendedName>
</protein>
<dbReference type="InterPro" id="IPR039279">
    <property type="entry name" value="QRT3-like"/>
</dbReference>
<dbReference type="OrthoDB" id="1046782at2759"/>
<proteinExistence type="predicted"/>
<dbReference type="Proteomes" id="UP000283895">
    <property type="component" value="Unassembled WGS sequence"/>
</dbReference>
<dbReference type="InterPro" id="IPR024535">
    <property type="entry name" value="RHGA/B-epi-like_pectate_lyase"/>
</dbReference>
<dbReference type="InterPro" id="IPR001763">
    <property type="entry name" value="Rhodanese-like_dom"/>
</dbReference>
<gene>
    <name evidence="3" type="ORF">VMCG_02017</name>
</gene>
<dbReference type="PROSITE" id="PS50206">
    <property type="entry name" value="RHODANESE_3"/>
    <property type="match status" value="1"/>
</dbReference>
<feature type="domain" description="Rhodanese" evidence="2">
    <location>
        <begin position="663"/>
        <end position="696"/>
    </location>
</feature>
<evidence type="ECO:0000256" key="1">
    <source>
        <dbReference type="SAM" id="MobiDB-lite"/>
    </source>
</evidence>
<dbReference type="STRING" id="356882.A0A423X4D2"/>
<dbReference type="AlphaFoldDB" id="A0A423X4D2"/>
<dbReference type="SUPFAM" id="SSF51126">
    <property type="entry name" value="Pectin lyase-like"/>
    <property type="match status" value="2"/>
</dbReference>
<name>A0A423X4D2_9PEZI</name>
<dbReference type="PANTHER" id="PTHR33928">
    <property type="entry name" value="POLYGALACTURONASE QRT3"/>
    <property type="match status" value="1"/>
</dbReference>
<feature type="compositionally biased region" description="Basic residues" evidence="1">
    <location>
        <begin position="920"/>
        <end position="939"/>
    </location>
</feature>